<dbReference type="InterPro" id="IPR037086">
    <property type="entry name" value="Lys-AminoMut_asu_sf"/>
</dbReference>
<evidence type="ECO:0000313" key="2">
    <source>
        <dbReference type="EMBL" id="KGN33384.1"/>
    </source>
</evidence>
<accession>A0A0A0J9D2</accession>
<name>A0A0A0J9D2_9MICO</name>
<protein>
    <submittedName>
        <fullName evidence="2">Lysine 2,3-aminomutase</fullName>
    </submittedName>
</protein>
<dbReference type="Gene3D" id="3.20.20.440">
    <property type="entry name" value="D-Lysine 5,6-aminomutase alpha subunit"/>
    <property type="match status" value="1"/>
</dbReference>
<sequence length="529" mass="57914">MSSRTKPLLELDKADVRRARSLARKVGKPVVDIASRHTTVSVERATLRLAGLAGADHDRVPWVNHLVDAVRETSGLEHGVALPVWDALRRGVAPDLLTLAQKSSSRSVDFRIPGGKDATAAAKQARTTVAAGIRSIDKQRAQRDRLIKRHGDPKQRPWIYLIVATGDIYEDIPQAQAAAREGADVIAVIRSTGQSLLDYVPEGATREGYAGTYATQENFRLMRAALDETSKELGRYIRLTNYASGLCMPEIATLAGLERLDMMLNDSMYGILFRDINPIRTFVDQRFSRQIHARAGIIINTGEDNYLTTSDAVEAAHTVTVSQLLNEYFAKEAGLEDWQLGLGHAFEINPDLQDSFRMELAHALLARTLFPDAPLKWMPPTKHMTGDVFRGNLLDGFFNLVGTLTGQGILLVGMMTEAVVTPWISDRDIALQNVRYVLNAAGGLTEDFHPPRDGFIQTRARHVLGEAIDLLEEIAAEPGKAPLLEAIADGTFGEMKRPATAGKGLDGVVERADGFVNPAIDLLETGATR</sequence>
<dbReference type="STRING" id="1385520.N802_15235"/>
<dbReference type="Pfam" id="PF09043">
    <property type="entry name" value="Lys-AminoMut_A"/>
    <property type="match status" value="1"/>
</dbReference>
<dbReference type="InterPro" id="IPR015130">
    <property type="entry name" value="Lys-AminoMut_A"/>
</dbReference>
<evidence type="ECO:0000313" key="3">
    <source>
        <dbReference type="Proteomes" id="UP000030002"/>
    </source>
</evidence>
<reference evidence="2 3" key="1">
    <citation type="submission" date="2013-08" db="EMBL/GenBank/DDBJ databases">
        <title>The genome sequence of Knoellia sinensis.</title>
        <authorList>
            <person name="Zhu W."/>
            <person name="Wang G."/>
        </authorList>
    </citation>
    <scope>NUCLEOTIDE SEQUENCE [LARGE SCALE GENOMIC DNA]</scope>
    <source>
        <strain evidence="2 3">KCTC 19936</strain>
    </source>
</reference>
<gene>
    <name evidence="2" type="ORF">N802_15235</name>
</gene>
<dbReference type="GO" id="GO:0031419">
    <property type="term" value="F:cobalamin binding"/>
    <property type="evidence" value="ECO:0007669"/>
    <property type="project" value="InterPro"/>
</dbReference>
<evidence type="ECO:0000259" key="1">
    <source>
        <dbReference type="Pfam" id="PF09043"/>
    </source>
</evidence>
<dbReference type="AlphaFoldDB" id="A0A0A0J9D2"/>
<dbReference type="Proteomes" id="UP000030002">
    <property type="component" value="Unassembled WGS sequence"/>
</dbReference>
<organism evidence="2 3">
    <name type="scientific">Knoellia sinensis KCTC 19936</name>
    <dbReference type="NCBI Taxonomy" id="1385520"/>
    <lineage>
        <taxon>Bacteria</taxon>
        <taxon>Bacillati</taxon>
        <taxon>Actinomycetota</taxon>
        <taxon>Actinomycetes</taxon>
        <taxon>Micrococcales</taxon>
        <taxon>Intrasporangiaceae</taxon>
        <taxon>Knoellia</taxon>
    </lineage>
</organism>
<dbReference type="EMBL" id="AVPJ01000004">
    <property type="protein sequence ID" value="KGN33384.1"/>
    <property type="molecule type" value="Genomic_DNA"/>
</dbReference>
<comment type="caution">
    <text evidence="2">The sequence shown here is derived from an EMBL/GenBank/DDBJ whole genome shotgun (WGS) entry which is preliminary data.</text>
</comment>
<proteinExistence type="predicted"/>
<feature type="domain" description="D-Lysine 5,6-aminomutase alpha subunit" evidence="1">
    <location>
        <begin position="9"/>
        <end position="522"/>
    </location>
</feature>
<keyword evidence="3" id="KW-1185">Reference proteome</keyword>
<dbReference type="OrthoDB" id="9759220at2"/>
<dbReference type="GO" id="GO:0003824">
    <property type="term" value="F:catalytic activity"/>
    <property type="evidence" value="ECO:0007669"/>
    <property type="project" value="InterPro"/>
</dbReference>
<dbReference type="InterPro" id="IPR016176">
    <property type="entry name" value="Cbl-dep_enz_cat"/>
</dbReference>
<dbReference type="eggNOG" id="COG0274">
    <property type="taxonomic scope" value="Bacteria"/>
</dbReference>
<dbReference type="RefSeq" id="WP_035914347.1">
    <property type="nucleotide sequence ID" value="NZ_AVPJ01000004.1"/>
</dbReference>
<dbReference type="SUPFAM" id="SSF51703">
    <property type="entry name" value="Cobalamin (vitamin B12)-dependent enzymes"/>
    <property type="match status" value="1"/>
</dbReference>